<protein>
    <recommendedName>
        <fullName evidence="7">CASP-like protein</fullName>
    </recommendedName>
</protein>
<sequence>MAGDKKPDGSTDAACLALRIATVALSVASAAMMASASQRSCTAAGCSPSPASQQQVSYSDYSSLKYSLAATIVSAAVQAAAACVKARGGGKEGDESKSKAIKSLYELADAASQVFLYSSSALSFSVDDFGTCGHRVAGVCKGSGEFCQRVRASGILSMAAAVCLAASKYLKDVPVSTWFKSGEKKAKKGCGPRGHCHH</sequence>
<dbReference type="EMBL" id="OZ075133">
    <property type="protein sequence ID" value="CAL4986208.1"/>
    <property type="molecule type" value="Genomic_DNA"/>
</dbReference>
<dbReference type="InterPro" id="IPR044173">
    <property type="entry name" value="CASPL"/>
</dbReference>
<reference evidence="10" key="1">
    <citation type="submission" date="2024-06" db="EMBL/GenBank/DDBJ databases">
        <authorList>
            <person name="Ryan C."/>
        </authorList>
    </citation>
    <scope>NUCLEOTIDE SEQUENCE [LARGE SCALE GENOMIC DNA]</scope>
</reference>
<keyword evidence="5" id="KW-1133">Transmembrane helix</keyword>
<keyword evidence="10" id="KW-1185">Reference proteome</keyword>
<dbReference type="AlphaFoldDB" id="A0ABC9AUC7"/>
<evidence type="ECO:0000313" key="9">
    <source>
        <dbReference type="EMBL" id="CAL4986208.1"/>
    </source>
</evidence>
<dbReference type="Proteomes" id="UP001497457">
    <property type="component" value="Chromosome 23rd"/>
</dbReference>
<evidence type="ECO:0000256" key="2">
    <source>
        <dbReference type="ARBA" id="ARBA00007651"/>
    </source>
</evidence>
<evidence type="ECO:0000256" key="1">
    <source>
        <dbReference type="ARBA" id="ARBA00004651"/>
    </source>
</evidence>
<comment type="similarity">
    <text evidence="2 7">Belongs to the Casparian strip membrane proteins (CASP) family.</text>
</comment>
<dbReference type="PANTHER" id="PTHR36488:SF4">
    <property type="entry name" value="CASP-LIKE PROTEIN"/>
    <property type="match status" value="1"/>
</dbReference>
<evidence type="ECO:0000313" key="10">
    <source>
        <dbReference type="Proteomes" id="UP001497457"/>
    </source>
</evidence>
<feature type="domain" description="Casparian strip membrane protein" evidence="8">
    <location>
        <begin position="12"/>
        <end position="163"/>
    </location>
</feature>
<evidence type="ECO:0000256" key="6">
    <source>
        <dbReference type="ARBA" id="ARBA00023136"/>
    </source>
</evidence>
<evidence type="ECO:0000256" key="3">
    <source>
        <dbReference type="ARBA" id="ARBA00022475"/>
    </source>
</evidence>
<evidence type="ECO:0000256" key="5">
    <source>
        <dbReference type="ARBA" id="ARBA00022989"/>
    </source>
</evidence>
<proteinExistence type="inferred from homology"/>
<evidence type="ECO:0000256" key="4">
    <source>
        <dbReference type="ARBA" id="ARBA00022692"/>
    </source>
</evidence>
<keyword evidence="3 7" id="KW-1003">Cell membrane</keyword>
<dbReference type="GO" id="GO:0005886">
    <property type="term" value="C:plasma membrane"/>
    <property type="evidence" value="ECO:0007669"/>
    <property type="project" value="UniProtKB-SubCell"/>
</dbReference>
<dbReference type="InterPro" id="IPR006702">
    <property type="entry name" value="CASP_dom"/>
</dbReference>
<comment type="subunit">
    <text evidence="7">Homodimer and heterodimers.</text>
</comment>
<reference evidence="9 10" key="2">
    <citation type="submission" date="2024-10" db="EMBL/GenBank/DDBJ databases">
        <authorList>
            <person name="Ryan C."/>
        </authorList>
    </citation>
    <scope>NUCLEOTIDE SEQUENCE [LARGE SCALE GENOMIC DNA]</scope>
</reference>
<evidence type="ECO:0000259" key="8">
    <source>
        <dbReference type="Pfam" id="PF04535"/>
    </source>
</evidence>
<dbReference type="Pfam" id="PF04535">
    <property type="entry name" value="CASP_dom"/>
    <property type="match status" value="1"/>
</dbReference>
<keyword evidence="6" id="KW-0472">Membrane</keyword>
<keyword evidence="4" id="KW-0812">Transmembrane</keyword>
<dbReference type="PANTHER" id="PTHR36488">
    <property type="entry name" value="CASP-LIKE PROTEIN 1U1"/>
    <property type="match status" value="1"/>
</dbReference>
<name>A0ABC9AUC7_9POAL</name>
<comment type="subcellular location">
    <subcellularLocation>
        <location evidence="1 7">Cell membrane</location>
        <topology evidence="1 7">Multi-pass membrane protein</topology>
    </subcellularLocation>
</comment>
<accession>A0ABC9AUC7</accession>
<gene>
    <name evidence="9" type="ORF">URODEC1_LOCUS58296</name>
</gene>
<organism evidence="9 10">
    <name type="scientific">Urochloa decumbens</name>
    <dbReference type="NCBI Taxonomy" id="240449"/>
    <lineage>
        <taxon>Eukaryota</taxon>
        <taxon>Viridiplantae</taxon>
        <taxon>Streptophyta</taxon>
        <taxon>Embryophyta</taxon>
        <taxon>Tracheophyta</taxon>
        <taxon>Spermatophyta</taxon>
        <taxon>Magnoliopsida</taxon>
        <taxon>Liliopsida</taxon>
        <taxon>Poales</taxon>
        <taxon>Poaceae</taxon>
        <taxon>PACMAD clade</taxon>
        <taxon>Panicoideae</taxon>
        <taxon>Panicodae</taxon>
        <taxon>Paniceae</taxon>
        <taxon>Melinidinae</taxon>
        <taxon>Urochloa</taxon>
    </lineage>
</organism>
<evidence type="ECO:0000256" key="7">
    <source>
        <dbReference type="RuleBase" id="RU361233"/>
    </source>
</evidence>